<dbReference type="SUPFAM" id="SSF57756">
    <property type="entry name" value="Retrovirus zinc finger-like domains"/>
    <property type="match status" value="1"/>
</dbReference>
<keyword evidence="1" id="KW-0479">Metal-binding</keyword>
<accession>A0ABQ9I158</accession>
<evidence type="ECO:0000256" key="2">
    <source>
        <dbReference type="SAM" id="MobiDB-lite"/>
    </source>
</evidence>
<dbReference type="SUPFAM" id="SSF56672">
    <property type="entry name" value="DNA/RNA polymerases"/>
    <property type="match status" value="1"/>
</dbReference>
<dbReference type="Proteomes" id="UP001159363">
    <property type="component" value="Chromosome 3"/>
</dbReference>
<evidence type="ECO:0000259" key="3">
    <source>
        <dbReference type="PROSITE" id="PS50158"/>
    </source>
</evidence>
<dbReference type="Gene3D" id="3.10.10.10">
    <property type="entry name" value="HIV Type 1 Reverse Transcriptase, subunit A, domain 1"/>
    <property type="match status" value="1"/>
</dbReference>
<dbReference type="EMBL" id="JARBHB010000003">
    <property type="protein sequence ID" value="KAJ8890359.1"/>
    <property type="molecule type" value="Genomic_DNA"/>
</dbReference>
<reference evidence="4 5" key="1">
    <citation type="submission" date="2023-02" db="EMBL/GenBank/DDBJ databases">
        <title>LHISI_Scaffold_Assembly.</title>
        <authorList>
            <person name="Stuart O.P."/>
            <person name="Cleave R."/>
            <person name="Magrath M.J.L."/>
            <person name="Mikheyev A.S."/>
        </authorList>
    </citation>
    <scope>NUCLEOTIDE SEQUENCE [LARGE SCALE GENOMIC DNA]</scope>
    <source>
        <strain evidence="4">Daus_M_001</strain>
        <tissue evidence="4">Leg muscle</tissue>
    </source>
</reference>
<sequence length="359" mass="40789">MNYLQEIITVTESGMSLKPPKSLIITERGMAYSWKLWIATNVMRKSPEMQVATFMTVMGLDAVDIYNTFSLTETEENSITEIKAKFDSYFVPKTNITYERYINKIMQTEDQPFGNFLTSVINQGKKCEFQELTNSLHCGKIVVGIASDSVHERLLAEEKLTFDQAVKICRAAELTKHQLLTMKTETSPMVEAIPTERYGKGRPSKQTTERGQSSSLPFEFSRWGGGGGSRQQRLCSAFGKSCRKCGKLGHFAHMCRSRQGFVYDIDQVDQPNLKVHTHRRVPYPIRNKVKEEIDSIVKSNIIAPIMEPTSAVSPIVVTLNEIATRLHHSKYFTLLDCRKGFWQINVSDRTSKYLTFATP</sequence>
<evidence type="ECO:0000256" key="1">
    <source>
        <dbReference type="PROSITE-ProRule" id="PRU00047"/>
    </source>
</evidence>
<dbReference type="InterPro" id="IPR001878">
    <property type="entry name" value="Znf_CCHC"/>
</dbReference>
<gene>
    <name evidence="4" type="ORF">PR048_009867</name>
</gene>
<keyword evidence="1" id="KW-0862">Zinc</keyword>
<dbReference type="PANTHER" id="PTHR37984">
    <property type="entry name" value="PROTEIN CBG26694"/>
    <property type="match status" value="1"/>
</dbReference>
<feature type="compositionally biased region" description="Polar residues" evidence="2">
    <location>
        <begin position="204"/>
        <end position="216"/>
    </location>
</feature>
<name>A0ABQ9I158_9NEOP</name>
<dbReference type="InterPro" id="IPR043502">
    <property type="entry name" value="DNA/RNA_pol_sf"/>
</dbReference>
<evidence type="ECO:0000313" key="5">
    <source>
        <dbReference type="Proteomes" id="UP001159363"/>
    </source>
</evidence>
<dbReference type="InterPro" id="IPR043128">
    <property type="entry name" value="Rev_trsase/Diguanyl_cyclase"/>
</dbReference>
<dbReference type="Gene3D" id="3.30.70.270">
    <property type="match status" value="1"/>
</dbReference>
<proteinExistence type="predicted"/>
<organism evidence="4 5">
    <name type="scientific">Dryococelus australis</name>
    <dbReference type="NCBI Taxonomy" id="614101"/>
    <lineage>
        <taxon>Eukaryota</taxon>
        <taxon>Metazoa</taxon>
        <taxon>Ecdysozoa</taxon>
        <taxon>Arthropoda</taxon>
        <taxon>Hexapoda</taxon>
        <taxon>Insecta</taxon>
        <taxon>Pterygota</taxon>
        <taxon>Neoptera</taxon>
        <taxon>Polyneoptera</taxon>
        <taxon>Phasmatodea</taxon>
        <taxon>Verophasmatodea</taxon>
        <taxon>Anareolatae</taxon>
        <taxon>Phasmatidae</taxon>
        <taxon>Eurycanthinae</taxon>
        <taxon>Dryococelus</taxon>
    </lineage>
</organism>
<feature type="domain" description="CCHC-type" evidence="3">
    <location>
        <begin position="242"/>
        <end position="257"/>
    </location>
</feature>
<dbReference type="Pfam" id="PF00098">
    <property type="entry name" value="zf-CCHC"/>
    <property type="match status" value="1"/>
</dbReference>
<dbReference type="PANTHER" id="PTHR37984:SF9">
    <property type="entry name" value="INTEGRASE CATALYTIC DOMAIN-CONTAINING PROTEIN"/>
    <property type="match status" value="1"/>
</dbReference>
<keyword evidence="5" id="KW-1185">Reference proteome</keyword>
<evidence type="ECO:0000313" key="4">
    <source>
        <dbReference type="EMBL" id="KAJ8890359.1"/>
    </source>
</evidence>
<dbReference type="PROSITE" id="PS50158">
    <property type="entry name" value="ZF_CCHC"/>
    <property type="match status" value="1"/>
</dbReference>
<comment type="caution">
    <text evidence="4">The sequence shown here is derived from an EMBL/GenBank/DDBJ whole genome shotgun (WGS) entry which is preliminary data.</text>
</comment>
<keyword evidence="1" id="KW-0863">Zinc-finger</keyword>
<dbReference type="InterPro" id="IPR036875">
    <property type="entry name" value="Znf_CCHC_sf"/>
</dbReference>
<dbReference type="InterPro" id="IPR050951">
    <property type="entry name" value="Retrovirus_Pol_polyprotein"/>
</dbReference>
<feature type="region of interest" description="Disordered" evidence="2">
    <location>
        <begin position="196"/>
        <end position="219"/>
    </location>
</feature>
<protein>
    <recommendedName>
        <fullName evidence="3">CCHC-type domain-containing protein</fullName>
    </recommendedName>
</protein>